<proteinExistence type="predicted"/>
<dbReference type="InterPro" id="IPR010982">
    <property type="entry name" value="Lambda_DNA-bd_dom_sf"/>
</dbReference>
<dbReference type="GO" id="GO:0003700">
    <property type="term" value="F:DNA-binding transcription factor activity"/>
    <property type="evidence" value="ECO:0007669"/>
    <property type="project" value="TreeGrafter"/>
</dbReference>
<dbReference type="PROSITE" id="PS50943">
    <property type="entry name" value="HTH_CROC1"/>
    <property type="match status" value="1"/>
</dbReference>
<keyword evidence="4" id="KW-1185">Reference proteome</keyword>
<dbReference type="PANTHER" id="PTHR46797:SF1">
    <property type="entry name" value="METHYLPHOSPHONATE SYNTHASE"/>
    <property type="match status" value="1"/>
</dbReference>
<name>A0A512JPY8_9HYPH</name>
<dbReference type="EMBL" id="BJZV01000027">
    <property type="protein sequence ID" value="GEP12009.1"/>
    <property type="molecule type" value="Genomic_DNA"/>
</dbReference>
<dbReference type="CDD" id="cd00093">
    <property type="entry name" value="HTH_XRE"/>
    <property type="match status" value="1"/>
</dbReference>
<sequence length="64" mass="7185">MGLNVQALRRERGYSQEELAHRAGVHPTYLSGVERGRRNPTIVVLQRIAEALGSDIEQIVSRDD</sequence>
<comment type="caution">
    <text evidence="3">The sequence shown here is derived from an EMBL/GenBank/DDBJ whole genome shotgun (WGS) entry which is preliminary data.</text>
</comment>
<keyword evidence="1" id="KW-0238">DNA-binding</keyword>
<dbReference type="InterPro" id="IPR050807">
    <property type="entry name" value="TransReg_Diox_bact_type"/>
</dbReference>
<dbReference type="Proteomes" id="UP000321750">
    <property type="component" value="Unassembled WGS sequence"/>
</dbReference>
<dbReference type="PANTHER" id="PTHR46797">
    <property type="entry name" value="HTH-TYPE TRANSCRIPTIONAL REGULATOR"/>
    <property type="match status" value="1"/>
</dbReference>
<dbReference type="GO" id="GO:0005829">
    <property type="term" value="C:cytosol"/>
    <property type="evidence" value="ECO:0007669"/>
    <property type="project" value="TreeGrafter"/>
</dbReference>
<protein>
    <submittedName>
        <fullName evidence="3">Transcriptional regulator</fullName>
    </submittedName>
</protein>
<evidence type="ECO:0000259" key="2">
    <source>
        <dbReference type="PROSITE" id="PS50943"/>
    </source>
</evidence>
<dbReference type="Gene3D" id="1.10.260.40">
    <property type="entry name" value="lambda repressor-like DNA-binding domains"/>
    <property type="match status" value="1"/>
</dbReference>
<evidence type="ECO:0000256" key="1">
    <source>
        <dbReference type="ARBA" id="ARBA00023125"/>
    </source>
</evidence>
<dbReference type="Pfam" id="PF01381">
    <property type="entry name" value="HTH_3"/>
    <property type="match status" value="1"/>
</dbReference>
<organism evidence="3 4">
    <name type="scientific">Methylobacterium gnaphalii</name>
    <dbReference type="NCBI Taxonomy" id="1010610"/>
    <lineage>
        <taxon>Bacteria</taxon>
        <taxon>Pseudomonadati</taxon>
        <taxon>Pseudomonadota</taxon>
        <taxon>Alphaproteobacteria</taxon>
        <taxon>Hyphomicrobiales</taxon>
        <taxon>Methylobacteriaceae</taxon>
        <taxon>Methylobacterium</taxon>
    </lineage>
</organism>
<reference evidence="3 4" key="1">
    <citation type="submission" date="2019-07" db="EMBL/GenBank/DDBJ databases">
        <title>Whole genome shotgun sequence of Methylobacterium gnaphalii NBRC 107716.</title>
        <authorList>
            <person name="Hosoyama A."/>
            <person name="Uohara A."/>
            <person name="Ohji S."/>
            <person name="Ichikawa N."/>
        </authorList>
    </citation>
    <scope>NUCLEOTIDE SEQUENCE [LARGE SCALE GENOMIC DNA]</scope>
    <source>
        <strain evidence="3 4">NBRC 107716</strain>
    </source>
</reference>
<evidence type="ECO:0000313" key="3">
    <source>
        <dbReference type="EMBL" id="GEP12009.1"/>
    </source>
</evidence>
<dbReference type="SUPFAM" id="SSF47413">
    <property type="entry name" value="lambda repressor-like DNA-binding domains"/>
    <property type="match status" value="1"/>
</dbReference>
<evidence type="ECO:0000313" key="4">
    <source>
        <dbReference type="Proteomes" id="UP000321750"/>
    </source>
</evidence>
<feature type="domain" description="HTH cro/C1-type" evidence="2">
    <location>
        <begin position="5"/>
        <end position="59"/>
    </location>
</feature>
<gene>
    <name evidence="3" type="ORF">MGN01_38540</name>
</gene>
<dbReference type="SMART" id="SM00530">
    <property type="entry name" value="HTH_XRE"/>
    <property type="match status" value="1"/>
</dbReference>
<accession>A0A512JPY8</accession>
<dbReference type="GO" id="GO:0003677">
    <property type="term" value="F:DNA binding"/>
    <property type="evidence" value="ECO:0007669"/>
    <property type="project" value="UniProtKB-KW"/>
</dbReference>
<dbReference type="InterPro" id="IPR001387">
    <property type="entry name" value="Cro/C1-type_HTH"/>
</dbReference>
<dbReference type="RefSeq" id="WP_373319230.1">
    <property type="nucleotide sequence ID" value="NZ_BJZV01000027.1"/>
</dbReference>
<dbReference type="AlphaFoldDB" id="A0A512JPY8"/>